<protein>
    <submittedName>
        <fullName evidence="1">Uncharacterized protein</fullName>
    </submittedName>
</protein>
<accession>A0A8X6VN87</accession>
<reference evidence="1" key="1">
    <citation type="submission" date="2020-08" db="EMBL/GenBank/DDBJ databases">
        <title>Multicomponent nature underlies the extraordinary mechanical properties of spider dragline silk.</title>
        <authorList>
            <person name="Kono N."/>
            <person name="Nakamura H."/>
            <person name="Mori M."/>
            <person name="Yoshida Y."/>
            <person name="Ohtoshi R."/>
            <person name="Malay A.D."/>
            <person name="Moran D.A.P."/>
            <person name="Tomita M."/>
            <person name="Numata K."/>
            <person name="Arakawa K."/>
        </authorList>
    </citation>
    <scope>NUCLEOTIDE SEQUENCE</scope>
</reference>
<gene>
    <name evidence="1" type="ORF">TNCV_2146021</name>
</gene>
<proteinExistence type="predicted"/>
<evidence type="ECO:0000313" key="1">
    <source>
        <dbReference type="EMBL" id="GFY19909.1"/>
    </source>
</evidence>
<sequence>MSPVSQSTSISMRMCNALGEAFSSCLLPIYPAPLLHPPKEHIPTKTSATSASRTISNILDASSAFDAAADTVAAGMRREVCPHYHFLVGKHPLCLIA</sequence>
<organism evidence="1 2">
    <name type="scientific">Trichonephila clavipes</name>
    <name type="common">Golden silk orbweaver</name>
    <name type="synonym">Nephila clavipes</name>
    <dbReference type="NCBI Taxonomy" id="2585209"/>
    <lineage>
        <taxon>Eukaryota</taxon>
        <taxon>Metazoa</taxon>
        <taxon>Ecdysozoa</taxon>
        <taxon>Arthropoda</taxon>
        <taxon>Chelicerata</taxon>
        <taxon>Arachnida</taxon>
        <taxon>Araneae</taxon>
        <taxon>Araneomorphae</taxon>
        <taxon>Entelegynae</taxon>
        <taxon>Araneoidea</taxon>
        <taxon>Nephilidae</taxon>
        <taxon>Trichonephila</taxon>
    </lineage>
</organism>
<comment type="caution">
    <text evidence="1">The sequence shown here is derived from an EMBL/GenBank/DDBJ whole genome shotgun (WGS) entry which is preliminary data.</text>
</comment>
<dbReference type="Proteomes" id="UP000887159">
    <property type="component" value="Unassembled WGS sequence"/>
</dbReference>
<dbReference type="AlphaFoldDB" id="A0A8X6VN87"/>
<name>A0A8X6VN87_TRICX</name>
<evidence type="ECO:0000313" key="2">
    <source>
        <dbReference type="Proteomes" id="UP000887159"/>
    </source>
</evidence>
<dbReference type="EMBL" id="BMAU01021354">
    <property type="protein sequence ID" value="GFY19909.1"/>
    <property type="molecule type" value="Genomic_DNA"/>
</dbReference>
<keyword evidence="2" id="KW-1185">Reference proteome</keyword>